<evidence type="ECO:0000313" key="1">
    <source>
        <dbReference type="EMBL" id="AKY03012.1"/>
    </source>
</evidence>
<dbReference type="KEGG" id="vg:26639239"/>
<keyword evidence="2" id="KW-1185">Reference proteome</keyword>
<dbReference type="GeneID" id="26639239"/>
<dbReference type="Gene3D" id="3.90.550.10">
    <property type="entry name" value="Spore Coat Polysaccharide Biosynthesis Protein SpsA, Chain A"/>
    <property type="match status" value="1"/>
</dbReference>
<proteinExistence type="predicted"/>
<name>A0A0K1Y7G2_9CAUD</name>
<sequence length="224" mass="25037">MDITIGTGVWGDYGKFLPDWAASLAAQTVKPTAVVIVDAGLDDPCTAVHAVRILEAADIPATVKQVEYDSVGGVRNAPFWDVHTEWAMSLDADDTLVPDAIETYAALQDDADVIAPGAIRNGEPELYPHASTEAVLQARHCVLSCGPFRMSFWRQRPWQTKNPWVDSVFWIGLAHLGARIVPAPKPTFVYRRHEGSMNTWWNDQQKLQARRQMKQQARKWTLTD</sequence>
<organism evidence="1 2">
    <name type="scientific">Mycobacterium phage Dante</name>
    <dbReference type="NCBI Taxonomy" id="1698357"/>
    <lineage>
        <taxon>Viruses</taxon>
        <taxon>Duplodnaviria</taxon>
        <taxon>Heunggongvirae</taxon>
        <taxon>Uroviricota</taxon>
        <taxon>Caudoviricetes</taxon>
        <taxon>Gracegardnervirinae</taxon>
        <taxon>Cheoctovirus</taxon>
        <taxon>Cheoctovirus dante</taxon>
    </lineage>
</organism>
<dbReference type="EMBL" id="KT309034">
    <property type="protein sequence ID" value="AKY03012.1"/>
    <property type="molecule type" value="Genomic_DNA"/>
</dbReference>
<dbReference type="CDD" id="cd00761">
    <property type="entry name" value="Glyco_tranf_GTA_type"/>
    <property type="match status" value="1"/>
</dbReference>
<dbReference type="OrthoDB" id="7073at10239"/>
<accession>A0A0K1Y7G2</accession>
<dbReference type="RefSeq" id="YP_009212743.1">
    <property type="nucleotide sequence ID" value="NC_028946.1"/>
</dbReference>
<evidence type="ECO:0000313" key="2">
    <source>
        <dbReference type="Proteomes" id="UP000201810"/>
    </source>
</evidence>
<dbReference type="SUPFAM" id="SSF53448">
    <property type="entry name" value="Nucleotide-diphospho-sugar transferases"/>
    <property type="match status" value="1"/>
</dbReference>
<gene>
    <name evidence="1" type="ORF">SEA_DANTE_101</name>
</gene>
<dbReference type="Proteomes" id="UP000201810">
    <property type="component" value="Segment"/>
</dbReference>
<dbReference type="InterPro" id="IPR029044">
    <property type="entry name" value="Nucleotide-diphossugar_trans"/>
</dbReference>
<reference evidence="2" key="1">
    <citation type="submission" date="2015-07" db="EMBL/GenBank/DDBJ databases">
        <authorList>
            <person name="Noorani M."/>
        </authorList>
    </citation>
    <scope>NUCLEOTIDE SEQUENCE [LARGE SCALE GENOMIC DNA]</scope>
</reference>
<protein>
    <submittedName>
        <fullName evidence="1">Glycosyltransferase</fullName>
    </submittedName>
</protein>